<keyword evidence="1" id="KW-1133">Transmembrane helix</keyword>
<reference evidence="3" key="1">
    <citation type="submission" date="2011-08" db="EMBL/GenBank/DDBJ databases">
        <authorList>
            <person name="Rombauts S."/>
        </authorList>
    </citation>
    <scope>NUCLEOTIDE SEQUENCE</scope>
    <source>
        <strain evidence="3">London</strain>
    </source>
</reference>
<feature type="transmembrane region" description="Helical" evidence="1">
    <location>
        <begin position="15"/>
        <end position="41"/>
    </location>
</feature>
<dbReference type="EMBL" id="CAEY01000389">
    <property type="status" value="NOT_ANNOTATED_CDS"/>
    <property type="molecule type" value="Genomic_DNA"/>
</dbReference>
<dbReference type="Proteomes" id="UP000015104">
    <property type="component" value="Unassembled WGS sequence"/>
</dbReference>
<dbReference type="AlphaFoldDB" id="T1KRE6"/>
<sequence length="56" mass="6443">MDLLHDNGPVQDQHLVFDSCIITTLFLSCWSMEGGFFFILVKLGSRRENRKPCIGR</sequence>
<accession>T1KRE6</accession>
<proteinExistence type="predicted"/>
<keyword evidence="1" id="KW-0472">Membrane</keyword>
<organism evidence="2 3">
    <name type="scientific">Tetranychus urticae</name>
    <name type="common">Two-spotted spider mite</name>
    <dbReference type="NCBI Taxonomy" id="32264"/>
    <lineage>
        <taxon>Eukaryota</taxon>
        <taxon>Metazoa</taxon>
        <taxon>Ecdysozoa</taxon>
        <taxon>Arthropoda</taxon>
        <taxon>Chelicerata</taxon>
        <taxon>Arachnida</taxon>
        <taxon>Acari</taxon>
        <taxon>Acariformes</taxon>
        <taxon>Trombidiformes</taxon>
        <taxon>Prostigmata</taxon>
        <taxon>Eleutherengona</taxon>
        <taxon>Raphignathae</taxon>
        <taxon>Tetranychoidea</taxon>
        <taxon>Tetranychidae</taxon>
        <taxon>Tetranychus</taxon>
    </lineage>
</organism>
<reference evidence="2" key="2">
    <citation type="submission" date="2015-06" db="UniProtKB">
        <authorList>
            <consortium name="EnsemblMetazoa"/>
        </authorList>
    </citation>
    <scope>IDENTIFICATION</scope>
</reference>
<keyword evidence="1" id="KW-0812">Transmembrane</keyword>
<evidence type="ECO:0000313" key="3">
    <source>
        <dbReference type="Proteomes" id="UP000015104"/>
    </source>
</evidence>
<name>T1KRE6_TETUR</name>
<dbReference type="EnsemblMetazoa" id="tetur18g03260.1">
    <property type="protein sequence ID" value="tetur18g03260.1"/>
    <property type="gene ID" value="tetur18g03260"/>
</dbReference>
<protein>
    <submittedName>
        <fullName evidence="2">Uncharacterized protein</fullName>
    </submittedName>
</protein>
<evidence type="ECO:0000313" key="2">
    <source>
        <dbReference type="EnsemblMetazoa" id="tetur18g03260.1"/>
    </source>
</evidence>
<keyword evidence="3" id="KW-1185">Reference proteome</keyword>
<evidence type="ECO:0000256" key="1">
    <source>
        <dbReference type="SAM" id="Phobius"/>
    </source>
</evidence>
<dbReference type="HOGENOM" id="CLU_3016830_0_0_1"/>